<feature type="compositionally biased region" description="Low complexity" evidence="1">
    <location>
        <begin position="149"/>
        <end position="159"/>
    </location>
</feature>
<evidence type="ECO:0000256" key="1">
    <source>
        <dbReference type="SAM" id="MobiDB-lite"/>
    </source>
</evidence>
<dbReference type="GeneID" id="121403134"/>
<feature type="region of interest" description="Disordered" evidence="1">
    <location>
        <begin position="182"/>
        <end position="204"/>
    </location>
</feature>
<dbReference type="RefSeq" id="XP_041446879.1">
    <property type="nucleotide sequence ID" value="XM_041590945.1"/>
</dbReference>
<feature type="region of interest" description="Disordered" evidence="1">
    <location>
        <begin position="414"/>
        <end position="488"/>
    </location>
</feature>
<feature type="compositionally biased region" description="Basic residues" evidence="1">
    <location>
        <begin position="451"/>
        <end position="461"/>
    </location>
</feature>
<evidence type="ECO:0000313" key="4">
    <source>
        <dbReference type="RefSeq" id="XP_041446879.1"/>
    </source>
</evidence>
<protein>
    <submittedName>
        <fullName evidence="4">Uncharacterized protein LOC121403134</fullName>
    </submittedName>
</protein>
<feature type="region of interest" description="Disordered" evidence="1">
    <location>
        <begin position="112"/>
        <end position="165"/>
    </location>
</feature>
<feature type="compositionally biased region" description="Basic residues" evidence="1">
    <location>
        <begin position="418"/>
        <end position="431"/>
    </location>
</feature>
<proteinExistence type="predicted"/>
<dbReference type="OrthoDB" id="10072362at2759"/>
<gene>
    <name evidence="4" type="primary">LOC121403134</name>
</gene>
<sequence length="614" mass="67047">MFPRGGKTRSSASITYLACASCGAKFPKGQGDPTCAACTASGETSNPSIALEVSELASDAPAGVSSGASASHPYSMGDNPPTWALQLSQSLASLQGIANLSSSQDKFVAHLSVQPQAKHRKAPSKRRVPLSVSSEDSADDIGDSEISEGEISSASSEGIPDPDKEVPHDIQGIIRAIKTSLQLEDPSGAGSGAKGPFKRQRKQSAEFPFHDQLGEVIQQEWDCPEKKFQPSRRFSRSYPFARELTEKWGVPPAVDAPVSRLSKNTALPVPDAAAFKDPTDKRLEGFLRSIFISAGSTFRPIIAAAWVSRAMADWAQELLDGLKNNLPRAELSSLADQMVDANAFLGDALLDSLQASARTSATAVAARRALWLKHWTADLSSKKALISMAFKGRRLFGDELEKIISQATGGKSTLLPQHKSRIHTGQRRGRFFRGQTSRSSREVRPTSSFRSKNRFQHKSKVRPGSLGRTNRSPPLTSPLHNDGTGPPVPDQAVGGHLLWFREVWHDWVSDAWVHELVAEVYKIEFLSRPPERFFLSRIPQRNPKREAFFYSGFGTSSGRSYRASPRGPDLPGFLLKFICGAQEEWLLSTSSGSKGFKQVHQIPLDSAWRLFARS</sequence>
<accession>A0A8J1MYC2</accession>
<dbReference type="Pfam" id="PF11560">
    <property type="entry name" value="LAP2alpha"/>
    <property type="match status" value="1"/>
</dbReference>
<dbReference type="KEGG" id="xla:121403134"/>
<dbReference type="InterPro" id="IPR021623">
    <property type="entry name" value="LAP2alpha_C"/>
</dbReference>
<feature type="domain" description="Lamina-associated polypeptide 2 alpha C-terminal" evidence="2">
    <location>
        <begin position="205"/>
        <end position="406"/>
    </location>
</feature>
<dbReference type="Proteomes" id="UP000186698">
    <property type="component" value="Chromosome 1L"/>
</dbReference>
<reference evidence="4" key="1">
    <citation type="submission" date="2025-08" db="UniProtKB">
        <authorList>
            <consortium name="RefSeq"/>
        </authorList>
    </citation>
    <scope>IDENTIFICATION</scope>
    <source>
        <strain evidence="4">J_2021</strain>
        <tissue evidence="4">Erythrocytes</tissue>
    </source>
</reference>
<feature type="compositionally biased region" description="Basic residues" evidence="1">
    <location>
        <begin position="117"/>
        <end position="128"/>
    </location>
</feature>
<name>A0A8J1MYC2_XENLA</name>
<keyword evidence="3" id="KW-1185">Reference proteome</keyword>
<organism evidence="3 4">
    <name type="scientific">Xenopus laevis</name>
    <name type="common">African clawed frog</name>
    <dbReference type="NCBI Taxonomy" id="8355"/>
    <lineage>
        <taxon>Eukaryota</taxon>
        <taxon>Metazoa</taxon>
        <taxon>Chordata</taxon>
        <taxon>Craniata</taxon>
        <taxon>Vertebrata</taxon>
        <taxon>Euteleostomi</taxon>
        <taxon>Amphibia</taxon>
        <taxon>Batrachia</taxon>
        <taxon>Anura</taxon>
        <taxon>Pipoidea</taxon>
        <taxon>Pipidae</taxon>
        <taxon>Xenopodinae</taxon>
        <taxon>Xenopus</taxon>
        <taxon>Xenopus</taxon>
    </lineage>
</organism>
<dbReference type="Gene3D" id="1.10.287.3160">
    <property type="match status" value="1"/>
</dbReference>
<dbReference type="AlphaFoldDB" id="A0A8J1MYC2"/>
<evidence type="ECO:0000259" key="2">
    <source>
        <dbReference type="Pfam" id="PF11560"/>
    </source>
</evidence>
<evidence type="ECO:0000313" key="3">
    <source>
        <dbReference type="Proteomes" id="UP000186698"/>
    </source>
</evidence>
<feature type="compositionally biased region" description="Acidic residues" evidence="1">
    <location>
        <begin position="136"/>
        <end position="148"/>
    </location>
</feature>